<organism evidence="1 2">
    <name type="scientific">Chryseobacterium aquaticum</name>
    <dbReference type="NCBI Taxonomy" id="452084"/>
    <lineage>
        <taxon>Bacteria</taxon>
        <taxon>Pseudomonadati</taxon>
        <taxon>Bacteroidota</taxon>
        <taxon>Flavobacteriia</taxon>
        <taxon>Flavobacteriales</taxon>
        <taxon>Weeksellaceae</taxon>
        <taxon>Chryseobacterium group</taxon>
        <taxon>Chryseobacterium</taxon>
    </lineage>
</organism>
<accession>A0A0Q3SJ84</accession>
<sequence length="81" mass="9453">MEKSAFSFFEIFIDSPESLSISEKLEKKVNEYGCCYWIAKYKVIYRKNNEVSVINSFNKADLKLIIPNKLNIKHLQSSNSQ</sequence>
<protein>
    <submittedName>
        <fullName evidence="1">Uncharacterized protein</fullName>
    </submittedName>
</protein>
<dbReference type="Proteomes" id="UP000051682">
    <property type="component" value="Unassembled WGS sequence"/>
</dbReference>
<comment type="caution">
    <text evidence="1">The sequence shown here is derived from an EMBL/GenBank/DDBJ whole genome shotgun (WGS) entry which is preliminary data.</text>
</comment>
<dbReference type="STRING" id="452084.AR438_12235"/>
<name>A0A0Q3SJ84_9FLAO</name>
<evidence type="ECO:0000313" key="2">
    <source>
        <dbReference type="Proteomes" id="UP000051682"/>
    </source>
</evidence>
<proteinExistence type="predicted"/>
<keyword evidence="2" id="KW-1185">Reference proteome</keyword>
<reference evidence="1 2" key="1">
    <citation type="submission" date="2015-10" db="EMBL/GenBank/DDBJ databases">
        <title>Chryseobacterium aquaticum genome.</title>
        <authorList>
            <person name="Newman J.D."/>
            <person name="Ferguson M.B."/>
            <person name="Miller J.R."/>
        </authorList>
    </citation>
    <scope>NUCLEOTIDE SEQUENCE [LARGE SCALE GENOMIC DNA]</scope>
    <source>
        <strain evidence="1 2">KCTC 12483</strain>
    </source>
</reference>
<gene>
    <name evidence="1" type="ORF">AR438_12235</name>
</gene>
<dbReference type="AlphaFoldDB" id="A0A0Q3SJ84"/>
<evidence type="ECO:0000313" key="1">
    <source>
        <dbReference type="EMBL" id="KQK25290.1"/>
    </source>
</evidence>
<dbReference type="EMBL" id="LLYZ01000006">
    <property type="protein sequence ID" value="KQK25290.1"/>
    <property type="molecule type" value="Genomic_DNA"/>
</dbReference>